<comment type="caution">
    <text evidence="2">The sequence shown here is derived from an EMBL/GenBank/DDBJ whole genome shotgun (WGS) entry which is preliminary data.</text>
</comment>
<name>A0A7W9T696_9ACTN</name>
<dbReference type="Proteomes" id="UP000591537">
    <property type="component" value="Unassembled WGS sequence"/>
</dbReference>
<keyword evidence="3" id="KW-1185">Reference proteome</keyword>
<gene>
    <name evidence="2" type="ORF">HNR57_000778</name>
</gene>
<evidence type="ECO:0000313" key="3">
    <source>
        <dbReference type="Proteomes" id="UP000591537"/>
    </source>
</evidence>
<dbReference type="AlphaFoldDB" id="A0A7W9T696"/>
<sequence length="37" mass="3922">MGTETGEPEVAHDPATKGVVTLFPGRAKDSAPLRERT</sequence>
<reference evidence="2 3" key="1">
    <citation type="submission" date="2020-08" db="EMBL/GenBank/DDBJ databases">
        <title>Genomic Encyclopedia of Type Strains, Phase IV (KMG-IV): sequencing the most valuable type-strain genomes for metagenomic binning, comparative biology and taxonomic classification.</title>
        <authorList>
            <person name="Goeker M."/>
        </authorList>
    </citation>
    <scope>NUCLEOTIDE SEQUENCE [LARGE SCALE GENOMIC DNA]</scope>
    <source>
        <strain evidence="2 3">DSM 43350</strain>
    </source>
</reference>
<proteinExistence type="predicted"/>
<feature type="compositionally biased region" description="Basic and acidic residues" evidence="1">
    <location>
        <begin position="26"/>
        <end position="37"/>
    </location>
</feature>
<evidence type="ECO:0000313" key="2">
    <source>
        <dbReference type="EMBL" id="MBB6074894.1"/>
    </source>
</evidence>
<evidence type="ECO:0000256" key="1">
    <source>
        <dbReference type="SAM" id="MobiDB-lite"/>
    </source>
</evidence>
<protein>
    <submittedName>
        <fullName evidence="2">Uncharacterized protein</fullName>
    </submittedName>
</protein>
<accession>A0A7W9T696</accession>
<organism evidence="2 3">
    <name type="scientific">Streptomyces paradoxus</name>
    <dbReference type="NCBI Taxonomy" id="66375"/>
    <lineage>
        <taxon>Bacteria</taxon>
        <taxon>Bacillati</taxon>
        <taxon>Actinomycetota</taxon>
        <taxon>Actinomycetes</taxon>
        <taxon>Kitasatosporales</taxon>
        <taxon>Streptomycetaceae</taxon>
        <taxon>Streptomyces</taxon>
    </lineage>
</organism>
<dbReference type="EMBL" id="JACHGV010000001">
    <property type="protein sequence ID" value="MBB6074894.1"/>
    <property type="molecule type" value="Genomic_DNA"/>
</dbReference>
<feature type="region of interest" description="Disordered" evidence="1">
    <location>
        <begin position="1"/>
        <end position="37"/>
    </location>
</feature>